<feature type="region of interest" description="Disordered" evidence="2">
    <location>
        <begin position="1"/>
        <end position="22"/>
    </location>
</feature>
<dbReference type="GO" id="GO:1990871">
    <property type="term" value="C:Vma12-Vma22 assembly complex"/>
    <property type="evidence" value="ECO:0007669"/>
    <property type="project" value="TreeGrafter"/>
</dbReference>
<feature type="compositionally biased region" description="Low complexity" evidence="2">
    <location>
        <begin position="191"/>
        <end position="200"/>
    </location>
</feature>
<protein>
    <recommendedName>
        <fullName evidence="1">Vacuolar ATPase assembly protein VMA22</fullName>
    </recommendedName>
</protein>
<keyword evidence="4" id="KW-1185">Reference proteome</keyword>
<dbReference type="PANTHER" id="PTHR31996">
    <property type="entry name" value="COILED-COIL DOMAIN-CONTAINING PROTEIN 115"/>
    <property type="match status" value="1"/>
</dbReference>
<evidence type="ECO:0000256" key="1">
    <source>
        <dbReference type="ARBA" id="ARBA00093634"/>
    </source>
</evidence>
<dbReference type="GeneID" id="31001724"/>
<dbReference type="OrthoDB" id="408631at2759"/>
<dbReference type="STRING" id="1441469.A0A1Q5QC22"/>
<name>A0A1Q5QC22_TALAT</name>
<organism evidence="3 4">
    <name type="scientific">Talaromyces atroroseus</name>
    <dbReference type="NCBI Taxonomy" id="1441469"/>
    <lineage>
        <taxon>Eukaryota</taxon>
        <taxon>Fungi</taxon>
        <taxon>Dikarya</taxon>
        <taxon>Ascomycota</taxon>
        <taxon>Pezizomycotina</taxon>
        <taxon>Eurotiomycetes</taxon>
        <taxon>Eurotiomycetidae</taxon>
        <taxon>Eurotiales</taxon>
        <taxon>Trichocomaceae</taxon>
        <taxon>Talaromyces</taxon>
        <taxon>Talaromyces sect. Trachyspermi</taxon>
    </lineage>
</organism>
<feature type="compositionally biased region" description="Basic and acidic residues" evidence="2">
    <location>
        <begin position="134"/>
        <end position="146"/>
    </location>
</feature>
<dbReference type="GO" id="GO:0051082">
    <property type="term" value="F:unfolded protein binding"/>
    <property type="evidence" value="ECO:0007669"/>
    <property type="project" value="TreeGrafter"/>
</dbReference>
<dbReference type="Pfam" id="PF21730">
    <property type="entry name" value="Vma22_CCDC115"/>
    <property type="match status" value="2"/>
</dbReference>
<dbReference type="GO" id="GO:0070072">
    <property type="term" value="P:vacuolar proton-transporting V-type ATPase complex assembly"/>
    <property type="evidence" value="ECO:0007669"/>
    <property type="project" value="InterPro"/>
</dbReference>
<evidence type="ECO:0000256" key="2">
    <source>
        <dbReference type="SAM" id="MobiDB-lite"/>
    </source>
</evidence>
<comment type="caution">
    <text evidence="3">The sequence shown here is derived from an EMBL/GenBank/DDBJ whole genome shotgun (WGS) entry which is preliminary data.</text>
</comment>
<feature type="region of interest" description="Disordered" evidence="2">
    <location>
        <begin position="131"/>
        <end position="224"/>
    </location>
</feature>
<gene>
    <name evidence="3" type="ORF">UA08_01969</name>
</gene>
<evidence type="ECO:0000313" key="3">
    <source>
        <dbReference type="EMBL" id="OKL63483.1"/>
    </source>
</evidence>
<dbReference type="Proteomes" id="UP000214365">
    <property type="component" value="Unassembled WGS sequence"/>
</dbReference>
<sequence length="284" mass="31704">MSQIPTPPSSRGVSAEPPNEECESTAIEVNKVQLLDELLEHYLQLLDRHQKLQESLGKQLASGFFQLTHANYCSPGRRFGEDFYDERMKATRRLKITSSLMDKVSGYSCENTGLRKVQFEVNYKSVLEPEDVHEEDKNIDKEEERGNSALANATATTEIAGGQTHDNNGALNEIEEDKQKPGISATPPSPSQTTQDSSTDGNVDATNNDDDHNGTKKVPPRKLFRSDDPVAWYGILVPPSLRRAQQSFTEAVNDGIPQLVTVAREMQRVENLVHKLRRQIKTTA</sequence>
<evidence type="ECO:0000313" key="4">
    <source>
        <dbReference type="Proteomes" id="UP000214365"/>
    </source>
</evidence>
<proteinExistence type="predicted"/>
<accession>A0A1Q5QC22</accession>
<dbReference type="PANTHER" id="PTHR31996:SF2">
    <property type="entry name" value="COILED-COIL DOMAIN-CONTAINING PROTEIN 115"/>
    <property type="match status" value="1"/>
</dbReference>
<reference evidence="3 4" key="1">
    <citation type="submission" date="2015-06" db="EMBL/GenBank/DDBJ databases">
        <title>Talaromyces atroroseus IBT 11181 draft genome.</title>
        <authorList>
            <person name="Rasmussen K.B."/>
            <person name="Rasmussen S."/>
            <person name="Petersen B."/>
            <person name="Sicheritz-Ponten T."/>
            <person name="Mortensen U.H."/>
            <person name="Thrane U."/>
        </authorList>
    </citation>
    <scope>NUCLEOTIDE SEQUENCE [LARGE SCALE GENOMIC DNA]</scope>
    <source>
        <strain evidence="3 4">IBT 11181</strain>
    </source>
</reference>
<dbReference type="AlphaFoldDB" id="A0A1Q5QC22"/>
<dbReference type="InterPro" id="IPR040357">
    <property type="entry name" value="Vma22/CCDC115"/>
</dbReference>
<dbReference type="EMBL" id="LFMY01000002">
    <property type="protein sequence ID" value="OKL63483.1"/>
    <property type="molecule type" value="Genomic_DNA"/>
</dbReference>
<dbReference type="RefSeq" id="XP_020123604.1">
    <property type="nucleotide sequence ID" value="XM_020261692.1"/>
</dbReference>